<dbReference type="RefSeq" id="WP_182582983.1">
    <property type="nucleotide sequence ID" value="NZ_JABVCQ010000007.1"/>
</dbReference>
<sequence length="256" mass="29053">MIRIDTTDLRNLVGSLDRLAKEMPYAVMRAINNTAFQVRTAEQAEISNVFDRPTPWLLKTIYVTKATTQRLSAAVGPNEWFTKSGYRVGHSTPWERVLAPHVYGGKRINKAFENRLRAARLLPDGWYAVPGQGAKLDAYGNMRGGDLVAIMSWIGAMGLYAGDNMNKRAKQSQRRNKAQQRGESYFALRTATHGLAPGVYKKTGRTWVTSRIKPVLIFVNKSNYRKRLDYYGVANRVVNSVFEAELIKEVRIERIR</sequence>
<dbReference type="Proteomes" id="UP000548632">
    <property type="component" value="Unassembled WGS sequence"/>
</dbReference>
<evidence type="ECO:0000313" key="2">
    <source>
        <dbReference type="Proteomes" id="UP000548632"/>
    </source>
</evidence>
<evidence type="ECO:0000313" key="1">
    <source>
        <dbReference type="EMBL" id="MBB1125537.1"/>
    </source>
</evidence>
<reference evidence="1 2" key="1">
    <citation type="journal article" date="2020" name="Arch. Microbiol.">
        <title>The genome sequence of the giant phototrophic gammaproteobacterium Thiospirillum jenense gives insight into its physiological properties and phylogenetic relationships.</title>
        <authorList>
            <person name="Imhoff J.F."/>
            <person name="Meyer T.E."/>
            <person name="Kyndt J.A."/>
        </authorList>
    </citation>
    <scope>NUCLEOTIDE SEQUENCE [LARGE SCALE GENOMIC DNA]</scope>
    <source>
        <strain evidence="1 2">DSM 216</strain>
    </source>
</reference>
<organism evidence="1 2">
    <name type="scientific">Thiospirillum jenense</name>
    <dbReference type="NCBI Taxonomy" id="1653858"/>
    <lineage>
        <taxon>Bacteria</taxon>
        <taxon>Pseudomonadati</taxon>
        <taxon>Pseudomonadota</taxon>
        <taxon>Gammaproteobacteria</taxon>
        <taxon>Chromatiales</taxon>
        <taxon>Chromatiaceae</taxon>
        <taxon>Thiospirillum</taxon>
    </lineage>
</organism>
<dbReference type="EMBL" id="JABVCQ010000007">
    <property type="protein sequence ID" value="MBB1125537.1"/>
    <property type="molecule type" value="Genomic_DNA"/>
</dbReference>
<protein>
    <submittedName>
        <fullName evidence="1">Uncharacterized protein</fullName>
    </submittedName>
</protein>
<gene>
    <name evidence="1" type="ORF">HUK38_04735</name>
</gene>
<comment type="caution">
    <text evidence="1">The sequence shown here is derived from an EMBL/GenBank/DDBJ whole genome shotgun (WGS) entry which is preliminary data.</text>
</comment>
<accession>A0A839HEE2</accession>
<name>A0A839HEE2_9GAMM</name>
<dbReference type="AlphaFoldDB" id="A0A839HEE2"/>
<keyword evidence="2" id="KW-1185">Reference proteome</keyword>
<proteinExistence type="predicted"/>